<name>A0A140IKT7_NPVLD</name>
<reference evidence="1" key="1">
    <citation type="journal article" date="2015" name="Dokl. Biochem. Biophys.">
        <title>The enhancin gene: One of the genetic determinants of population variation in baculoviral virulence.</title>
        <authorList>
            <person name="Martemyanov V.V."/>
            <person name="Kabilov M.R."/>
            <person name="Tupikin A.E."/>
            <person name="Baturina O.A."/>
            <person name="Belousova I.A."/>
            <person name="Podgwaite J.D."/>
            <person name="Ilynykh A.V."/>
            <person name="Vlassov V.V."/>
        </authorList>
    </citation>
    <scope>NUCLEOTIDE SEQUENCE</scope>
    <source>
        <strain evidence="1">LdMNPV-45/0</strain>
    </source>
</reference>
<protein>
    <submittedName>
        <fullName evidence="1">Orf-26 protein</fullName>
    </submittedName>
</protein>
<proteinExistence type="predicted"/>
<organism evidence="1">
    <name type="scientific">Lymantria dispar multicapsid nuclear polyhedrosis virus</name>
    <name type="common">LdMNPV</name>
    <dbReference type="NCBI Taxonomy" id="10449"/>
    <lineage>
        <taxon>Viruses</taxon>
        <taxon>Viruses incertae sedis</taxon>
        <taxon>Naldaviricetes</taxon>
        <taxon>Lefavirales</taxon>
        <taxon>Baculoviridae</taxon>
        <taxon>Alphabaculovirus</taxon>
        <taxon>Alphabaculovirus lydisparis</taxon>
    </lineage>
</organism>
<sequence>MEVKPIRSIKRSTLTVDGGGVLASAGGRVESEARAAVQRNELVAGAHVKHVAVRAGDVAKPAEVRAPLQRVVLRAVALCKRHPKH</sequence>
<reference evidence="1" key="2">
    <citation type="submission" date="2016-03" db="EMBL/GenBank/DDBJ databases">
        <authorList>
            <person name="Ploux O."/>
        </authorList>
    </citation>
    <scope>NUCLEOTIDE SEQUENCE</scope>
    <source>
        <strain evidence="1">LdMNPV-45/0</strain>
    </source>
</reference>
<evidence type="ECO:0000313" key="1">
    <source>
        <dbReference type="EMBL" id="AMO65522.1"/>
    </source>
</evidence>
<dbReference type="EMBL" id="KU862282">
    <property type="protein sequence ID" value="AMO65522.1"/>
    <property type="molecule type" value="Genomic_DNA"/>
</dbReference>
<accession>A0A140IKT7</accession>
<organismHost>
    <name type="scientific">Lepidoptera</name>
    <name type="common">moths &amp; butterflies</name>
    <dbReference type="NCBI Taxonomy" id="7088"/>
</organismHost>